<evidence type="ECO:0000256" key="7">
    <source>
        <dbReference type="ARBA" id="ARBA00023136"/>
    </source>
</evidence>
<dbReference type="Proteomes" id="UP000199365">
    <property type="component" value="Unassembled WGS sequence"/>
</dbReference>
<feature type="transmembrane region" description="Helical" evidence="8">
    <location>
        <begin position="232"/>
        <end position="259"/>
    </location>
</feature>
<feature type="transmembrane region" description="Helical" evidence="8">
    <location>
        <begin position="271"/>
        <end position="298"/>
    </location>
</feature>
<keyword evidence="10" id="KW-1185">Reference proteome</keyword>
<keyword evidence="6 8" id="KW-1133">Transmembrane helix</keyword>
<keyword evidence="4" id="KW-0533">Nickel</keyword>
<keyword evidence="5 8" id="KW-0812">Transmembrane</keyword>
<dbReference type="PANTHER" id="PTHR31611">
    <property type="entry name" value="HIGH-AFFINITY NICKEL TRANSPORT PROTEIN NIC1"/>
    <property type="match status" value="1"/>
</dbReference>
<feature type="transmembrane region" description="Helical" evidence="8">
    <location>
        <begin position="88"/>
        <end position="114"/>
    </location>
</feature>
<dbReference type="EMBL" id="FNKX01000001">
    <property type="protein sequence ID" value="SDR14249.1"/>
    <property type="molecule type" value="Genomic_DNA"/>
</dbReference>
<dbReference type="GO" id="GO:0005886">
    <property type="term" value="C:plasma membrane"/>
    <property type="evidence" value="ECO:0007669"/>
    <property type="project" value="UniProtKB-SubCell"/>
</dbReference>
<comment type="subcellular location">
    <subcellularLocation>
        <location evidence="8">Cell membrane</location>
        <topology evidence="8">Multi-pass membrane protein</topology>
    </subcellularLocation>
    <subcellularLocation>
        <location evidence="1">Endomembrane system</location>
        <topology evidence="1">Multi-pass membrane protein</topology>
    </subcellularLocation>
</comment>
<accession>A0A1H1GM62</accession>
<dbReference type="Pfam" id="PF03824">
    <property type="entry name" value="NicO"/>
    <property type="match status" value="1"/>
</dbReference>
<feature type="transmembrane region" description="Helical" evidence="8">
    <location>
        <begin position="318"/>
        <end position="340"/>
    </location>
</feature>
<feature type="transmembrane region" description="Helical" evidence="8">
    <location>
        <begin position="21"/>
        <end position="41"/>
    </location>
</feature>
<feature type="transmembrane region" description="Helical" evidence="8">
    <location>
        <begin position="196"/>
        <end position="220"/>
    </location>
</feature>
<evidence type="ECO:0000256" key="3">
    <source>
        <dbReference type="ARBA" id="ARBA00022448"/>
    </source>
</evidence>
<name>A0A1H1GM62_9BURK</name>
<feature type="transmembrane region" description="Helical" evidence="8">
    <location>
        <begin position="126"/>
        <end position="154"/>
    </location>
</feature>
<dbReference type="PANTHER" id="PTHR31611:SF0">
    <property type="entry name" value="HIGH-AFFINITY NICKEL TRANSPORT PROTEIN NIC1"/>
    <property type="match status" value="1"/>
</dbReference>
<evidence type="ECO:0000313" key="10">
    <source>
        <dbReference type="Proteomes" id="UP000199365"/>
    </source>
</evidence>
<evidence type="ECO:0000256" key="8">
    <source>
        <dbReference type="RuleBase" id="RU362101"/>
    </source>
</evidence>
<organism evidence="9 10">
    <name type="scientific">Paraburkholderia tuberum</name>
    <dbReference type="NCBI Taxonomy" id="157910"/>
    <lineage>
        <taxon>Bacteria</taxon>
        <taxon>Pseudomonadati</taxon>
        <taxon>Pseudomonadota</taxon>
        <taxon>Betaproteobacteria</taxon>
        <taxon>Burkholderiales</taxon>
        <taxon>Burkholderiaceae</taxon>
        <taxon>Paraburkholderia</taxon>
    </lineage>
</organism>
<protein>
    <recommendedName>
        <fullName evidence="8">Nickel/cobalt efflux system</fullName>
    </recommendedName>
</protein>
<reference evidence="10" key="1">
    <citation type="submission" date="2016-10" db="EMBL/GenBank/DDBJ databases">
        <authorList>
            <person name="Varghese N."/>
            <person name="Submissions S."/>
        </authorList>
    </citation>
    <scope>NUCLEOTIDE SEQUENCE [LARGE SCALE GENOMIC DNA]</scope>
    <source>
        <strain evidence="10">DUS833</strain>
    </source>
</reference>
<evidence type="ECO:0000313" key="9">
    <source>
        <dbReference type="EMBL" id="SDR14249.1"/>
    </source>
</evidence>
<dbReference type="AlphaFoldDB" id="A0A1H1GM62"/>
<evidence type="ECO:0000256" key="1">
    <source>
        <dbReference type="ARBA" id="ARBA00004127"/>
    </source>
</evidence>
<dbReference type="InterPro" id="IPR004688">
    <property type="entry name" value="Ni/Co_transpt"/>
</dbReference>
<dbReference type="RefSeq" id="WP_090804198.1">
    <property type="nucleotide sequence ID" value="NZ_FNKX01000001.1"/>
</dbReference>
<proteinExistence type="inferred from homology"/>
<evidence type="ECO:0000256" key="5">
    <source>
        <dbReference type="ARBA" id="ARBA00022692"/>
    </source>
</evidence>
<keyword evidence="7 8" id="KW-0472">Membrane</keyword>
<feature type="transmembrane region" description="Helical" evidence="8">
    <location>
        <begin position="47"/>
        <end position="65"/>
    </location>
</feature>
<evidence type="ECO:0000256" key="4">
    <source>
        <dbReference type="ARBA" id="ARBA00022596"/>
    </source>
</evidence>
<evidence type="ECO:0000256" key="6">
    <source>
        <dbReference type="ARBA" id="ARBA00022989"/>
    </source>
</evidence>
<evidence type="ECO:0000256" key="2">
    <source>
        <dbReference type="ARBA" id="ARBA00010892"/>
    </source>
</evidence>
<dbReference type="GO" id="GO:0012505">
    <property type="term" value="C:endomembrane system"/>
    <property type="evidence" value="ECO:0007669"/>
    <property type="project" value="UniProtKB-SubCell"/>
</dbReference>
<gene>
    <name evidence="9" type="ORF">SAMN05445850_2972</name>
</gene>
<dbReference type="GO" id="GO:0015099">
    <property type="term" value="F:nickel cation transmembrane transporter activity"/>
    <property type="evidence" value="ECO:0007669"/>
    <property type="project" value="UniProtKB-UniRule"/>
</dbReference>
<dbReference type="STRING" id="157910.SAMN05445850_2972"/>
<sequence>MRQPYFSHLFDDGPQALRGKVIGIFSLLIAANVGVWIWALTALHGRPALIGTALLAYTFGLRHAVDADHIAAIDNTTRKLMQGGKRPVAVGFFFSLGHSTIVIALSVAVAFAAVTLKARFEDMKAIGGIISTSVSAGFLLVLAIVNVMILVSVVKTFRRVQRGERLVEEDLDMLLNKRGFLSRIFRPLFRLVSRSWHMYPIGFVFGLGFDTATEVALFGISAAQAADGMSLATILIFPALFTAGMCLVDTADGVLMLGAYGWAFMKPVRKLYYNITITFVSVIVAVLIGGIEALALIADKLDLKGGFWDLIGTASDNFGLLGYVVIGLFVVSWLVSVLFYKLKRYDDMPVNLG</sequence>
<comment type="similarity">
    <text evidence="2 8">Belongs to the NiCoT transporter (TC 2.A.52) family.</text>
</comment>
<dbReference type="InterPro" id="IPR011541">
    <property type="entry name" value="Ni/Co_transpt_high_affinity"/>
</dbReference>
<keyword evidence="3 8" id="KW-0813">Transport</keyword>
<dbReference type="NCBIfam" id="TIGR00802">
    <property type="entry name" value="nico"/>
    <property type="match status" value="1"/>
</dbReference>